<accession>A0AAV8UZK1</accession>
<organism evidence="1 2">
    <name type="scientific">Rhodosorus marinus</name>
    <dbReference type="NCBI Taxonomy" id="101924"/>
    <lineage>
        <taxon>Eukaryota</taxon>
        <taxon>Rhodophyta</taxon>
        <taxon>Stylonematophyceae</taxon>
        <taxon>Stylonematales</taxon>
        <taxon>Stylonemataceae</taxon>
        <taxon>Rhodosorus</taxon>
    </lineage>
</organism>
<evidence type="ECO:0000313" key="2">
    <source>
        <dbReference type="Proteomes" id="UP001157974"/>
    </source>
</evidence>
<name>A0AAV8UZK1_9RHOD</name>
<proteinExistence type="predicted"/>
<keyword evidence="2" id="KW-1185">Reference proteome</keyword>
<dbReference type="AlphaFoldDB" id="A0AAV8UZK1"/>
<dbReference type="Proteomes" id="UP001157974">
    <property type="component" value="Unassembled WGS sequence"/>
</dbReference>
<protein>
    <submittedName>
        <fullName evidence="1">Uncharacterized protein</fullName>
    </submittedName>
</protein>
<dbReference type="EMBL" id="JAMWBK010000002">
    <property type="protein sequence ID" value="KAJ8908055.1"/>
    <property type="molecule type" value="Genomic_DNA"/>
</dbReference>
<evidence type="ECO:0000313" key="1">
    <source>
        <dbReference type="EMBL" id="KAJ8908055.1"/>
    </source>
</evidence>
<gene>
    <name evidence="1" type="ORF">NDN08_008152</name>
</gene>
<sequence length="219" mass="25683">MVQNRHFTMSAFGIAGTRRYFHSSRSSEINVGKAIGELQHTLAKNRMTPDDGFRVQVELFYDLINKNIRFDLGHVVDYYSKIMESRGYNTFFKKRVVGFYTRTQEEYKDITSKFAIFDGMNPAQRLTYYKLKDRDIREIAKRADVDPKEVYKFVQEASSLFVSWKVLKTRRGKGLADVSTARELMFVQSSPNQCWPGPKYPMINPWERRKPAKQSKYAQ</sequence>
<reference evidence="1 2" key="1">
    <citation type="journal article" date="2023" name="Nat. Commun.">
        <title>Origin of minicircular mitochondrial genomes in red algae.</title>
        <authorList>
            <person name="Lee Y."/>
            <person name="Cho C.H."/>
            <person name="Lee Y.M."/>
            <person name="Park S.I."/>
            <person name="Yang J.H."/>
            <person name="West J.A."/>
            <person name="Bhattacharya D."/>
            <person name="Yoon H.S."/>
        </authorList>
    </citation>
    <scope>NUCLEOTIDE SEQUENCE [LARGE SCALE GENOMIC DNA]</scope>
    <source>
        <strain evidence="1 2">CCMP1338</strain>
        <tissue evidence="1">Whole cell</tissue>
    </source>
</reference>
<comment type="caution">
    <text evidence="1">The sequence shown here is derived from an EMBL/GenBank/DDBJ whole genome shotgun (WGS) entry which is preliminary data.</text>
</comment>